<accession>A0A3P7ZCU6</accession>
<dbReference type="EMBL" id="UZAF01018080">
    <property type="protein sequence ID" value="VDO47832.1"/>
    <property type="molecule type" value="Genomic_DNA"/>
</dbReference>
<dbReference type="Proteomes" id="UP000268014">
    <property type="component" value="Unassembled WGS sequence"/>
</dbReference>
<name>A0A3P7ZCU6_HAEPC</name>
<dbReference type="InterPro" id="IPR013815">
    <property type="entry name" value="ATP_grasp_subdomain_1"/>
</dbReference>
<dbReference type="AlphaFoldDB" id="A0A3P7ZCU6"/>
<reference evidence="1 2" key="1">
    <citation type="submission" date="2018-11" db="EMBL/GenBank/DDBJ databases">
        <authorList>
            <consortium name="Pathogen Informatics"/>
        </authorList>
    </citation>
    <scope>NUCLEOTIDE SEQUENCE [LARGE SCALE GENOMIC DNA]</scope>
    <source>
        <strain evidence="1 2">MHpl1</strain>
    </source>
</reference>
<dbReference type="GO" id="GO:0005524">
    <property type="term" value="F:ATP binding"/>
    <property type="evidence" value="ECO:0007669"/>
    <property type="project" value="InterPro"/>
</dbReference>
<protein>
    <submittedName>
        <fullName evidence="1">Uncharacterized protein</fullName>
    </submittedName>
</protein>
<dbReference type="Gene3D" id="3.30.1490.20">
    <property type="entry name" value="ATP-grasp fold, A domain"/>
    <property type="match status" value="1"/>
</dbReference>
<evidence type="ECO:0000313" key="2">
    <source>
        <dbReference type="Proteomes" id="UP000268014"/>
    </source>
</evidence>
<organism evidence="1 2">
    <name type="scientific">Haemonchus placei</name>
    <name type="common">Barber's pole worm</name>
    <dbReference type="NCBI Taxonomy" id="6290"/>
    <lineage>
        <taxon>Eukaryota</taxon>
        <taxon>Metazoa</taxon>
        <taxon>Ecdysozoa</taxon>
        <taxon>Nematoda</taxon>
        <taxon>Chromadorea</taxon>
        <taxon>Rhabditida</taxon>
        <taxon>Rhabditina</taxon>
        <taxon>Rhabditomorpha</taxon>
        <taxon>Strongyloidea</taxon>
        <taxon>Trichostrongylidae</taxon>
        <taxon>Haemonchus</taxon>
    </lineage>
</organism>
<keyword evidence="2" id="KW-1185">Reference proteome</keyword>
<sequence>MDIPTIEWSGSGLKLELGGRREGEHVFVTQDLFNQATVSDLYEGLRALEEHKIGYPLMVRGFSSFLPLYISSRE</sequence>
<evidence type="ECO:0000313" key="1">
    <source>
        <dbReference type="EMBL" id="VDO47832.1"/>
    </source>
</evidence>
<proteinExistence type="predicted"/>
<gene>
    <name evidence="1" type="ORF">HPLM_LOCUS13098</name>
</gene>
<dbReference type="STRING" id="6290.A0A3P7ZCU6"/>